<organism evidence="1 2">
    <name type="scientific">Chloropicon roscoffensis</name>
    <dbReference type="NCBI Taxonomy" id="1461544"/>
    <lineage>
        <taxon>Eukaryota</taxon>
        <taxon>Viridiplantae</taxon>
        <taxon>Chlorophyta</taxon>
        <taxon>Chloropicophyceae</taxon>
        <taxon>Chloropicales</taxon>
        <taxon>Chloropicaceae</taxon>
        <taxon>Chloropicon</taxon>
    </lineage>
</organism>
<proteinExistence type="predicted"/>
<evidence type="ECO:0000313" key="1">
    <source>
        <dbReference type="EMBL" id="WZN59353.1"/>
    </source>
</evidence>
<dbReference type="AlphaFoldDB" id="A0AAX4P0B3"/>
<dbReference type="Proteomes" id="UP001472866">
    <property type="component" value="Chromosome 01"/>
</dbReference>
<accession>A0AAX4P0B3</accession>
<protein>
    <submittedName>
        <fullName evidence="1">Uncharacterized protein</fullName>
    </submittedName>
</protein>
<evidence type="ECO:0000313" key="2">
    <source>
        <dbReference type="Proteomes" id="UP001472866"/>
    </source>
</evidence>
<gene>
    <name evidence="1" type="ORF">HKI87_01g08790</name>
</gene>
<dbReference type="EMBL" id="CP151501">
    <property type="protein sequence ID" value="WZN59353.1"/>
    <property type="molecule type" value="Genomic_DNA"/>
</dbReference>
<reference evidence="1 2" key="1">
    <citation type="submission" date="2024-03" db="EMBL/GenBank/DDBJ databases">
        <title>Complete genome sequence of the green alga Chloropicon roscoffensis RCC1871.</title>
        <authorList>
            <person name="Lemieux C."/>
            <person name="Pombert J.-F."/>
            <person name="Otis C."/>
            <person name="Turmel M."/>
        </authorList>
    </citation>
    <scope>NUCLEOTIDE SEQUENCE [LARGE SCALE GENOMIC DNA]</scope>
    <source>
        <strain evidence="1 2">RCC1871</strain>
    </source>
</reference>
<name>A0AAX4P0B3_9CHLO</name>
<keyword evidence="2" id="KW-1185">Reference proteome</keyword>
<sequence>MGKQAPGVRWEGFPAPAMAGRCLKDRTSPTGCFTVSALAINPGKKELRNADVFGRVYDKYGNTTRDDTENIRLSYIETIPPGTSRVEFGFIVNSVFAAEGEKDGGLTIQGLKASGFAGGVMPGQGNGTVGQPDCDDFAREMGECESLPF</sequence>